<evidence type="ECO:0000313" key="5">
    <source>
        <dbReference type="Proteomes" id="UP001596408"/>
    </source>
</evidence>
<dbReference type="Proteomes" id="UP001596408">
    <property type="component" value="Unassembled WGS sequence"/>
</dbReference>
<proteinExistence type="predicted"/>
<evidence type="ECO:0000256" key="1">
    <source>
        <dbReference type="ARBA" id="ARBA00023015"/>
    </source>
</evidence>
<feature type="domain" description="HTH bat-type" evidence="3">
    <location>
        <begin position="144"/>
        <end position="196"/>
    </location>
</feature>
<dbReference type="InterPro" id="IPR013324">
    <property type="entry name" value="RNA_pol_sigma_r3/r4-like"/>
</dbReference>
<accession>A0ABD5TSN6</accession>
<keyword evidence="5" id="KW-1185">Reference proteome</keyword>
<name>A0ABD5TSN6_9EURY</name>
<dbReference type="EMBL" id="JBHSXH010000004">
    <property type="protein sequence ID" value="MFC6823627.1"/>
    <property type="molecule type" value="Genomic_DNA"/>
</dbReference>
<dbReference type="AlphaFoldDB" id="A0ABD5TSN6"/>
<dbReference type="InterPro" id="IPR007050">
    <property type="entry name" value="HTH_bacterioopsin"/>
</dbReference>
<dbReference type="PANTHER" id="PTHR34236:SF1">
    <property type="entry name" value="DIMETHYL SULFOXIDE REDUCTASE TRANSCRIPTIONAL ACTIVATOR"/>
    <property type="match status" value="1"/>
</dbReference>
<keyword evidence="1" id="KW-0805">Transcription regulation</keyword>
<dbReference type="RefSeq" id="WP_379692077.1">
    <property type="nucleotide sequence ID" value="NZ_JBHSXH010000004.1"/>
</dbReference>
<evidence type="ECO:0000259" key="3">
    <source>
        <dbReference type="Pfam" id="PF04967"/>
    </source>
</evidence>
<sequence length="213" mass="24383">MKIKLPHDSLVRYSIEHPDSEFHILSSRRTENRLQVVVKAATLDSNALIRTLDEAPEIRFYDVLHEDKQRVLLQIETEEHSPRAIARSVGMLPQYPMVLRDGWQTIETITSWERLSQLKVEFEENDVSFEILSVTQPVEVTDLLTDRQWEVLTEAITRGYYNTPRGCSLTDLATTLDVSPSAVSGVLHRAEEQIIKAFAANAELGIKSRLRDR</sequence>
<evidence type="ECO:0000256" key="2">
    <source>
        <dbReference type="ARBA" id="ARBA00023163"/>
    </source>
</evidence>
<comment type="caution">
    <text evidence="4">The sequence shown here is derived from an EMBL/GenBank/DDBJ whole genome shotgun (WGS) entry which is preliminary data.</text>
</comment>
<reference evidence="4 5" key="1">
    <citation type="journal article" date="2019" name="Int. J. Syst. Evol. Microbiol.">
        <title>The Global Catalogue of Microorganisms (GCM) 10K type strain sequencing project: providing services to taxonomists for standard genome sequencing and annotation.</title>
        <authorList>
            <consortium name="The Broad Institute Genomics Platform"/>
            <consortium name="The Broad Institute Genome Sequencing Center for Infectious Disease"/>
            <person name="Wu L."/>
            <person name="Ma J."/>
        </authorList>
    </citation>
    <scope>NUCLEOTIDE SEQUENCE [LARGE SCALE GENOMIC DNA]</scope>
    <source>
        <strain evidence="4 5">YIM 94188</strain>
    </source>
</reference>
<keyword evidence="2" id="KW-0804">Transcription</keyword>
<dbReference type="PANTHER" id="PTHR34236">
    <property type="entry name" value="DIMETHYL SULFOXIDE REDUCTASE TRANSCRIPTIONAL ACTIVATOR"/>
    <property type="match status" value="1"/>
</dbReference>
<dbReference type="Pfam" id="PF04967">
    <property type="entry name" value="HTH_10"/>
    <property type="match status" value="1"/>
</dbReference>
<gene>
    <name evidence="4" type="ORF">ACFQEV_01210</name>
</gene>
<evidence type="ECO:0000313" key="4">
    <source>
        <dbReference type="EMBL" id="MFC6823627.1"/>
    </source>
</evidence>
<protein>
    <submittedName>
        <fullName evidence="4">Helix-turn-helix domain-containing protein</fullName>
    </submittedName>
</protein>
<dbReference type="SUPFAM" id="SSF88659">
    <property type="entry name" value="Sigma3 and sigma4 domains of RNA polymerase sigma factors"/>
    <property type="match status" value="1"/>
</dbReference>
<organism evidence="4 5">
    <name type="scientific">Halopelagius fulvigenes</name>
    <dbReference type="NCBI Taxonomy" id="1198324"/>
    <lineage>
        <taxon>Archaea</taxon>
        <taxon>Methanobacteriati</taxon>
        <taxon>Methanobacteriota</taxon>
        <taxon>Stenosarchaea group</taxon>
        <taxon>Halobacteria</taxon>
        <taxon>Halobacteriales</taxon>
        <taxon>Haloferacaceae</taxon>
    </lineage>
</organism>